<name>A0A2S8GEI5_9BACT</name>
<dbReference type="InterPro" id="IPR045584">
    <property type="entry name" value="Pilin-like"/>
</dbReference>
<dbReference type="PANTHER" id="PTHR30093:SF2">
    <property type="entry name" value="TYPE II SECRETION SYSTEM PROTEIN H"/>
    <property type="match status" value="1"/>
</dbReference>
<organism evidence="3 4">
    <name type="scientific">Blastopirellula marina</name>
    <dbReference type="NCBI Taxonomy" id="124"/>
    <lineage>
        <taxon>Bacteria</taxon>
        <taxon>Pseudomonadati</taxon>
        <taxon>Planctomycetota</taxon>
        <taxon>Planctomycetia</taxon>
        <taxon>Pirellulales</taxon>
        <taxon>Pirellulaceae</taxon>
        <taxon>Blastopirellula</taxon>
    </lineage>
</organism>
<proteinExistence type="predicted"/>
<keyword evidence="1" id="KW-0812">Transmembrane</keyword>
<dbReference type="PANTHER" id="PTHR30093">
    <property type="entry name" value="GENERAL SECRETION PATHWAY PROTEIN G"/>
    <property type="match status" value="1"/>
</dbReference>
<keyword evidence="1" id="KW-1133">Transmembrane helix</keyword>
<dbReference type="Gene3D" id="3.30.700.10">
    <property type="entry name" value="Glycoprotein, Type 4 Pilin"/>
    <property type="match status" value="1"/>
</dbReference>
<dbReference type="Pfam" id="PF07963">
    <property type="entry name" value="N_methyl"/>
    <property type="match status" value="1"/>
</dbReference>
<comment type="caution">
    <text evidence="3">The sequence shown here is derived from an EMBL/GenBank/DDBJ whole genome shotgun (WGS) entry which is preliminary data.</text>
</comment>
<dbReference type="SUPFAM" id="SSF54523">
    <property type="entry name" value="Pili subunits"/>
    <property type="match status" value="1"/>
</dbReference>
<dbReference type="AlphaFoldDB" id="A0A2S8GEI5"/>
<dbReference type="EMBL" id="PUIB01000003">
    <property type="protein sequence ID" value="PQO42661.1"/>
    <property type="molecule type" value="Genomic_DNA"/>
</dbReference>
<evidence type="ECO:0000259" key="2">
    <source>
        <dbReference type="Pfam" id="PF07596"/>
    </source>
</evidence>
<dbReference type="Proteomes" id="UP000239388">
    <property type="component" value="Unassembled WGS sequence"/>
</dbReference>
<protein>
    <recommendedName>
        <fullName evidence="2">DUF1559 domain-containing protein</fullName>
    </recommendedName>
</protein>
<dbReference type="InterPro" id="IPR011453">
    <property type="entry name" value="DUF1559"/>
</dbReference>
<feature type="domain" description="DUF1559" evidence="2">
    <location>
        <begin position="49"/>
        <end position="307"/>
    </location>
</feature>
<evidence type="ECO:0000256" key="1">
    <source>
        <dbReference type="SAM" id="Phobius"/>
    </source>
</evidence>
<evidence type="ECO:0000313" key="4">
    <source>
        <dbReference type="Proteomes" id="UP000239388"/>
    </source>
</evidence>
<feature type="transmembrane region" description="Helical" evidence="1">
    <location>
        <begin position="25"/>
        <end position="48"/>
    </location>
</feature>
<evidence type="ECO:0000313" key="3">
    <source>
        <dbReference type="EMBL" id="PQO42661.1"/>
    </source>
</evidence>
<keyword evidence="1" id="KW-0472">Membrane</keyword>
<reference evidence="3 4" key="1">
    <citation type="submission" date="2018-02" db="EMBL/GenBank/DDBJ databases">
        <title>Comparative genomes isolates from brazilian mangrove.</title>
        <authorList>
            <person name="Araujo J.E."/>
            <person name="Taketani R.G."/>
            <person name="Silva M.C.P."/>
            <person name="Loureco M.V."/>
            <person name="Andreote F.D."/>
        </authorList>
    </citation>
    <scope>NUCLEOTIDE SEQUENCE [LARGE SCALE GENOMIC DNA]</scope>
    <source>
        <strain evidence="3 4">NAP PRIS-MGV</strain>
    </source>
</reference>
<sequence length="325" mass="34976">MGGAKNFQSFLKKGLSMSLGRTRGFTLVELLVVIAIIGVLIALLLPAVQQAREAARRMQCTSNLRQMGLGLHNYHDTFKVFPPGKITEGNCCGTKSLSNWAIMILPFIEQGNLADRYNNSVFNEDAPNQFVREAKVDIYMCPSDPEAGKLEKPGSGPGSGLAYAHGSYRCMGGRSDGSGWWDNNQASSLPKKWKGLMHAVGTLGLDTEKMASIIDGTSNTLVIGEMSTKTETRRGTFWAYSYTSYNASDAHDQPRTMINDYDKCVAIGGSGGSNSCKRGWGSFHAGGGLEFLLADGSVKLVPLTVDMQVWVNAATIAGSEATILP</sequence>
<dbReference type="NCBIfam" id="TIGR02532">
    <property type="entry name" value="IV_pilin_GFxxxE"/>
    <property type="match status" value="1"/>
</dbReference>
<dbReference type="Pfam" id="PF07596">
    <property type="entry name" value="SBP_bac_10"/>
    <property type="match status" value="1"/>
</dbReference>
<dbReference type="InterPro" id="IPR012902">
    <property type="entry name" value="N_methyl_site"/>
</dbReference>
<accession>A0A2S8GEI5</accession>
<gene>
    <name evidence="3" type="ORF">C5Y98_02140</name>
</gene>
<dbReference type="PROSITE" id="PS00409">
    <property type="entry name" value="PROKAR_NTER_METHYL"/>
    <property type="match status" value="1"/>
</dbReference>